<dbReference type="Proteomes" id="UP000440578">
    <property type="component" value="Unassembled WGS sequence"/>
</dbReference>
<evidence type="ECO:0000313" key="1">
    <source>
        <dbReference type="EMBL" id="KAF0287807.1"/>
    </source>
</evidence>
<organism evidence="1 2">
    <name type="scientific">Amphibalanus amphitrite</name>
    <name type="common">Striped barnacle</name>
    <name type="synonym">Balanus amphitrite</name>
    <dbReference type="NCBI Taxonomy" id="1232801"/>
    <lineage>
        <taxon>Eukaryota</taxon>
        <taxon>Metazoa</taxon>
        <taxon>Ecdysozoa</taxon>
        <taxon>Arthropoda</taxon>
        <taxon>Crustacea</taxon>
        <taxon>Multicrustacea</taxon>
        <taxon>Cirripedia</taxon>
        <taxon>Thoracica</taxon>
        <taxon>Thoracicalcarea</taxon>
        <taxon>Balanomorpha</taxon>
        <taxon>Balanoidea</taxon>
        <taxon>Balanidae</taxon>
        <taxon>Amphibalaninae</taxon>
        <taxon>Amphibalanus</taxon>
    </lineage>
</organism>
<dbReference type="OrthoDB" id="6380377at2759"/>
<protein>
    <submittedName>
        <fullName evidence="1">Uncharacterized protein</fullName>
    </submittedName>
</protein>
<dbReference type="EMBL" id="VIIS01002164">
    <property type="protein sequence ID" value="KAF0287807.1"/>
    <property type="molecule type" value="Genomic_DNA"/>
</dbReference>
<comment type="caution">
    <text evidence="1">The sequence shown here is derived from an EMBL/GenBank/DDBJ whole genome shotgun (WGS) entry which is preliminary data.</text>
</comment>
<gene>
    <name evidence="1" type="ORF">FJT64_001444</name>
</gene>
<accession>A0A6A4UVM8</accession>
<name>A0A6A4UVM8_AMPAM</name>
<keyword evidence="2" id="KW-1185">Reference proteome</keyword>
<evidence type="ECO:0000313" key="2">
    <source>
        <dbReference type="Proteomes" id="UP000440578"/>
    </source>
</evidence>
<reference evidence="1 2" key="1">
    <citation type="submission" date="2019-07" db="EMBL/GenBank/DDBJ databases">
        <title>Draft genome assembly of a fouling barnacle, Amphibalanus amphitrite (Darwin, 1854): The first reference genome for Thecostraca.</title>
        <authorList>
            <person name="Kim W."/>
        </authorList>
    </citation>
    <scope>NUCLEOTIDE SEQUENCE [LARGE SCALE GENOMIC DNA]</scope>
    <source>
        <strain evidence="1">SNU_AA5</strain>
        <tissue evidence="1">Soma without cirri and trophi</tissue>
    </source>
</reference>
<sequence>MKSKLSLRHPVSIPLYLDDPSVCNGTIHLHDGLPAVLVRLSPGQLTRPLTCSVQIEIANSPIAGGLSAVVQELSVGKFDDPNNCTSFLKVSGTGKGPDGLSQTLHMIGAELRMREQPNKYG</sequence>
<proteinExistence type="predicted"/>
<dbReference type="AlphaFoldDB" id="A0A6A4UVM8"/>